<sequence length="96" mass="10990">MTEEQIEMLRHLIKQEIDAAQIDGMEHGAWGWADKQLEEGWKQFQESFAPPDTSTIGSDLLDAFHDRAINSEQQALKALDKLYQENDNGMKELANE</sequence>
<evidence type="ECO:0000313" key="1">
    <source>
        <dbReference type="EMBL" id="UNH61213.1"/>
    </source>
</evidence>
<dbReference type="Proteomes" id="UP000829362">
    <property type="component" value="Segment"/>
</dbReference>
<reference evidence="1" key="1">
    <citation type="submission" date="2021-11" db="EMBL/GenBank/DDBJ databases">
        <authorList>
            <person name="Rong C."/>
            <person name="Yang Y."/>
            <person name="Li S."/>
            <person name="Zhou K."/>
            <person name="Xu Y."/>
            <person name="Zhang R."/>
            <person name="Zhang Y."/>
        </authorList>
    </citation>
    <scope>NUCLEOTIDE SEQUENCE</scope>
</reference>
<organism evidence="1 2">
    <name type="scientific">Synechococcus phage S-SZBM1</name>
    <dbReference type="NCBI Taxonomy" id="2926475"/>
    <lineage>
        <taxon>Viruses</taxon>
        <taxon>Duplodnaviria</taxon>
        <taxon>Heunggongvirae</taxon>
        <taxon>Uroviricota</taxon>
        <taxon>Caudoviricetes</taxon>
        <taxon>Pantevenvirales</taxon>
        <taxon>Kyanoviridae</taxon>
        <taxon>Shenzhenivirus</taxon>
        <taxon>Shenzhenivirus sszbm1</taxon>
    </lineage>
</organism>
<proteinExistence type="predicted"/>
<gene>
    <name evidence="1" type="ORF">SSZBM1_96</name>
</gene>
<evidence type="ECO:0000313" key="2">
    <source>
        <dbReference type="Proteomes" id="UP000829362"/>
    </source>
</evidence>
<name>A0AC61TSL8_9CAUD</name>
<protein>
    <submittedName>
        <fullName evidence="1">Uncharacterized protein</fullName>
    </submittedName>
</protein>
<dbReference type="EMBL" id="OL473597">
    <property type="protein sequence ID" value="UNH61213.1"/>
    <property type="molecule type" value="Genomic_DNA"/>
</dbReference>
<accession>A0AC61TSL8</accession>
<keyword evidence="2" id="KW-1185">Reference proteome</keyword>